<keyword evidence="1" id="KW-1133">Transmembrane helix</keyword>
<name>A0A1H7IUW8_9RHOB</name>
<reference evidence="2 3" key="1">
    <citation type="submission" date="2016-10" db="EMBL/GenBank/DDBJ databases">
        <authorList>
            <person name="de Groot N.N."/>
        </authorList>
    </citation>
    <scope>NUCLEOTIDE SEQUENCE [LARGE SCALE GENOMIC DNA]</scope>
    <source>
        <strain evidence="2 3">DSM 14858</strain>
    </source>
</reference>
<organism evidence="2 3">
    <name type="scientific">Jannaschia helgolandensis</name>
    <dbReference type="NCBI Taxonomy" id="188906"/>
    <lineage>
        <taxon>Bacteria</taxon>
        <taxon>Pseudomonadati</taxon>
        <taxon>Pseudomonadota</taxon>
        <taxon>Alphaproteobacteria</taxon>
        <taxon>Rhodobacterales</taxon>
        <taxon>Roseobacteraceae</taxon>
        <taxon>Jannaschia</taxon>
    </lineage>
</organism>
<feature type="transmembrane region" description="Helical" evidence="1">
    <location>
        <begin position="61"/>
        <end position="78"/>
    </location>
</feature>
<evidence type="ECO:0000256" key="1">
    <source>
        <dbReference type="SAM" id="Phobius"/>
    </source>
</evidence>
<proteinExistence type="predicted"/>
<keyword evidence="1" id="KW-0812">Transmembrane</keyword>
<protein>
    <submittedName>
        <fullName evidence="2">Uncharacterized protein</fullName>
    </submittedName>
</protein>
<sequence length="103" mass="11451">MDQIGGAFQTLRDWWAGLPPFPDLGLPAPGDPAVLTVVATMVTGLALMGLVTAWVERRLSLTSLAAFILGWALFFWLWETDREGFRFLSVPEAFVEMVARVIR</sequence>
<dbReference type="RefSeq" id="WP_092760554.1">
    <property type="nucleotide sequence ID" value="NZ_FNZQ01000001.1"/>
</dbReference>
<gene>
    <name evidence="2" type="ORF">SAMN04488526_1161</name>
</gene>
<dbReference type="Proteomes" id="UP000199283">
    <property type="component" value="Unassembled WGS sequence"/>
</dbReference>
<feature type="transmembrane region" description="Helical" evidence="1">
    <location>
        <begin position="33"/>
        <end position="54"/>
    </location>
</feature>
<dbReference type="OrthoDB" id="7659334at2"/>
<keyword evidence="1" id="KW-0472">Membrane</keyword>
<dbReference type="STRING" id="188906.SAMN04488526_1161"/>
<evidence type="ECO:0000313" key="2">
    <source>
        <dbReference type="EMBL" id="SEK65440.1"/>
    </source>
</evidence>
<keyword evidence="3" id="KW-1185">Reference proteome</keyword>
<dbReference type="EMBL" id="FNZQ01000001">
    <property type="protein sequence ID" value="SEK65440.1"/>
    <property type="molecule type" value="Genomic_DNA"/>
</dbReference>
<accession>A0A1H7IUW8</accession>
<dbReference type="AlphaFoldDB" id="A0A1H7IUW8"/>
<evidence type="ECO:0000313" key="3">
    <source>
        <dbReference type="Proteomes" id="UP000199283"/>
    </source>
</evidence>